<dbReference type="CDD" id="cd21212">
    <property type="entry name" value="CH_NAV2-like"/>
    <property type="match status" value="1"/>
</dbReference>
<evidence type="ECO:0000256" key="1">
    <source>
        <dbReference type="SAM" id="Coils"/>
    </source>
</evidence>
<protein>
    <submittedName>
        <fullName evidence="5">Uncharacterized protein LOC102807974</fullName>
    </submittedName>
</protein>
<organism evidence="4 5">
    <name type="scientific">Saccoglossus kowalevskii</name>
    <name type="common">Acorn worm</name>
    <dbReference type="NCBI Taxonomy" id="10224"/>
    <lineage>
        <taxon>Eukaryota</taxon>
        <taxon>Metazoa</taxon>
        <taxon>Hemichordata</taxon>
        <taxon>Enteropneusta</taxon>
        <taxon>Harrimaniidae</taxon>
        <taxon>Saccoglossus</taxon>
    </lineage>
</organism>
<dbReference type="Gene3D" id="1.10.418.10">
    <property type="entry name" value="Calponin-like domain"/>
    <property type="match status" value="2"/>
</dbReference>
<dbReference type="SMART" id="SM00033">
    <property type="entry name" value="CH"/>
    <property type="match status" value="2"/>
</dbReference>
<dbReference type="Pfam" id="PF00307">
    <property type="entry name" value="CH"/>
    <property type="match status" value="2"/>
</dbReference>
<evidence type="ECO:0000313" key="4">
    <source>
        <dbReference type="Proteomes" id="UP000694865"/>
    </source>
</evidence>
<dbReference type="InterPro" id="IPR001715">
    <property type="entry name" value="CH_dom"/>
</dbReference>
<dbReference type="PROSITE" id="PS50021">
    <property type="entry name" value="CH"/>
    <property type="match status" value="1"/>
</dbReference>
<name>A0ABM0MGT2_SACKO</name>
<feature type="domain" description="Calponin-homology (CH)" evidence="3">
    <location>
        <begin position="50"/>
        <end position="157"/>
    </location>
</feature>
<feature type="coiled-coil region" evidence="1">
    <location>
        <begin position="339"/>
        <end position="371"/>
    </location>
</feature>
<feature type="region of interest" description="Disordered" evidence="2">
    <location>
        <begin position="484"/>
        <end position="505"/>
    </location>
</feature>
<feature type="region of interest" description="Disordered" evidence="2">
    <location>
        <begin position="1124"/>
        <end position="1178"/>
    </location>
</feature>
<keyword evidence="1" id="KW-0175">Coiled coil</keyword>
<dbReference type="GeneID" id="102807974"/>
<feature type="compositionally biased region" description="Basic and acidic residues" evidence="2">
    <location>
        <begin position="1144"/>
        <end position="1161"/>
    </location>
</feature>
<sequence>MTFTSIDNEVMHNSTTSHFKIVTGRDKNTNPLYKISGRCGNPSVHGDIVETEIKEFMNWANGHLQDMPDAKLITDLEHDLGDGMTLLHLTEELACEVPEYHHDNPVMRFQKMENIAGCIQFLCDRGVYITDMHASDIVGGDLKTILALCHALRLRFDGNYDKRNQNHPKMPKLVNPSWPVVCSSSHVPVSQRRMSNPSLRNTTRHKKTYECGYHSYYNVLFGNRNMGGFVILYKEDMAVLSWVQKLLRITIPDYTVFEDGIILCAIVNQLCNGVISHEEILFHTPEERLEIAVETAQYHLGVPPQLDIDAVLRGKGQTDLLSYLQVLKTVNSYSTQKIIDEKIEKNKKMKEEKLKEKMERLKDELFENNEKKMVGDFFDSLETELKDIHDRRRQKDSELIEQMKEEELKSRDRYEQTLNQIEKEREEMMKKKKLWNVGRQLSETATQCDIEVTKVLEEIPNKHSDNIDDLRRWKEKRRSKSIDGNATRLVELGKHNSQESDNDDDLDEKIKYHNIRSIFGRSEKNPGDKTNLRPIISLNRKSREMLNPSLSEKLEQKAKLDPIVFQDMTSPANVKPIAAQHTTSSAYMEPIISQNTTSPANVKPIVVQKMPLSAYLEPIISQNTPSSVNVKPIVSHNTLSSTYIEPIISQNTPSSAYMEQIVAQNTPSPAKVKPIISHNTPSSAYTEPIVSQNTPSSAYMEPIVAQNTPSPAKVKPIVSHNTPSSAYTEPIVSQNAPASAYIENTTSLATYKPTIELYNRTNKQENQDDNQLNNIGLNKDRTEISVPTTIHNDFNSEDHHSNKKLHLLPRLMMEKAAQDQNTSMKRSQMKRQHFVDENMPPVSMAISDPAKAPSSAIKHEGSYASPVSLYSTHKFYSPYSMPFIPMTDNSQLQTVNLRKQSLSTSRHVRFKDLSDIHRKTKSLPSRLSSFSLTRISKDTKPETAKTSHCQPAMDKPGMDSDRKPFLSLNKNTETVQISGESHLYDDSVVKFTDDIVTKATDEKIISETEGVVTKATNDKTPKAKQKAMATNLKALRRSPVPKATTNDVTKTIIRDVITKAYTHQSDDDRKLHAIDESTNDDKKVHASDEVKAMLKDDNFVKYQAELIVKYEQIEDKPEIKSRAAIATQSWKKPADEESQAQSPHVEKHQISVKQSRVEQKQEQSLVPFPQLDNTKPEAKHRAELGHTRQYKIEKSESGYKAEDTVLTSELQDIVKSRSKQSCGLDLGTMETVNYSGQKFKNTTKSVPIVTRDDSFETEIMLINLEEIESHIETKKVVTKRKVDTSKAHEATMMIRMAARRPTALVKSDEKS</sequence>
<accession>A0ABM0MGT2</accession>
<evidence type="ECO:0000256" key="2">
    <source>
        <dbReference type="SAM" id="MobiDB-lite"/>
    </source>
</evidence>
<gene>
    <name evidence="5" type="primary">LOC102807974</name>
</gene>
<dbReference type="SUPFAM" id="SSF47576">
    <property type="entry name" value="Calponin-homology domain, CH-domain"/>
    <property type="match status" value="1"/>
</dbReference>
<proteinExistence type="predicted"/>
<dbReference type="InterPro" id="IPR036872">
    <property type="entry name" value="CH_dom_sf"/>
</dbReference>
<dbReference type="RefSeq" id="XP_006819223.1">
    <property type="nucleotide sequence ID" value="XM_006819160.1"/>
</dbReference>
<feature type="region of interest" description="Disordered" evidence="2">
    <location>
        <begin position="938"/>
        <end position="960"/>
    </location>
</feature>
<dbReference type="PANTHER" id="PTHR11915">
    <property type="entry name" value="SPECTRIN/FILAMIN RELATED CYTOSKELETAL PROTEIN"/>
    <property type="match status" value="1"/>
</dbReference>
<evidence type="ECO:0000259" key="3">
    <source>
        <dbReference type="PROSITE" id="PS50021"/>
    </source>
</evidence>
<evidence type="ECO:0000313" key="5">
    <source>
        <dbReference type="RefSeq" id="XP_006819223.1"/>
    </source>
</evidence>
<feature type="coiled-coil region" evidence="1">
    <location>
        <begin position="400"/>
        <end position="434"/>
    </location>
</feature>
<reference evidence="5" key="1">
    <citation type="submission" date="2025-08" db="UniProtKB">
        <authorList>
            <consortium name="RefSeq"/>
        </authorList>
    </citation>
    <scope>IDENTIFICATION</scope>
    <source>
        <tissue evidence="5">Testes</tissue>
    </source>
</reference>
<dbReference type="Proteomes" id="UP000694865">
    <property type="component" value="Unplaced"/>
</dbReference>
<keyword evidence="4" id="KW-1185">Reference proteome</keyword>